<reference evidence="2 3" key="1">
    <citation type="submission" date="2018-06" db="EMBL/GenBank/DDBJ databases">
        <title>Uncovering a Universe of Circular DNA Viruses in Animal Metagenomes.</title>
        <authorList>
            <person name="Tisza M."/>
            <person name="Buck C."/>
            <person name="Pastrana D."/>
            <person name="Welch N."/>
            <person name="Peretti A."/>
        </authorList>
    </citation>
    <scope>NUCLEOTIDE SEQUENCE [LARGE SCALE GENOMIC DNA]</scope>
    <source>
        <strain evidence="2">Ctcc615</strain>
    </source>
</reference>
<dbReference type="Proteomes" id="UP000257457">
    <property type="component" value="Segment"/>
</dbReference>
<sequence length="804" mass="93785">MIYSHVNTFPQQRVDGSIKSKADWYANCIDYIIDAGLSFNDKNDTELKLGILRGDLPNEFYKKTLNPYNSNNERYKRFPATLRNLDIMSDIIRRYVSEYFKGIHEFVVGANNPNIVINKNTKLKEKIGQLAQQAFQQEFEKQYQSLLQQAQENGQDPNTVDPQQAMPDPEQFVQEFNEQYIDEESKQAQDILDYIRSLTQDNIIYLSAFFNYCALGECYSYSDIRGNNIYKENVPVLEAYPIPNDKYFVEDHDMFARRMLMSYQQIIDMFDSFLDDKDRKFLETYYGRPSFNSGVTRLSYTQMFENYADVCDKFTKEEREIFKKEPVSIHAENGNLFEVWHVVWRGEAKQGILTYINDLGFETTRVVEEDYELNKEAGDISIEWVYKPQVYEGYRIGTRYNSVYPMKARPIAFNRNGKLPYNGIMEVLPMMGKFSIIKLVTPYQVMRNIFAYHREMVIAKNKMLILLMPESLIASDTEDKIYKMAADGILLVDDTEDTNSLKMQQIRLLNANMGDYITQLTNLMESTKLEAREMVDMNMQRYGDIAQSAGAATTQEAITRSSMGMVILVQMFDEFRKADYNRDLDYSKLAFIEGLDTSYWDELGKRRFISLDINNFVNSEYSTTVRNDAKELDKINQLRQWAFSAAQNGNLDMALAAISGDNVSQIKATIEKFNNIKRQHEKQMQQIDQMMKQEEIQAKLQEIAAKGEQDRLTQQLKYFYELQLKHIDVDMSMLAADTSDASTKNRLAAMAEDNKRNLEQQRIQLEREKLMADTYSKAADREVKRHQIDTELKIAKTNKNRYDK</sequence>
<keyword evidence="1" id="KW-0175">Coiled coil</keyword>
<evidence type="ECO:0000313" key="2">
    <source>
        <dbReference type="EMBL" id="AXF52194.1"/>
    </source>
</evidence>
<proteinExistence type="predicted"/>
<feature type="coiled-coil region" evidence="1">
    <location>
        <begin position="663"/>
        <end position="697"/>
    </location>
</feature>
<organism evidence="2 3">
    <name type="scientific">crAssphage sp. isolate ctcc615</name>
    <dbReference type="NCBI Taxonomy" id="2989853"/>
    <lineage>
        <taxon>Viruses</taxon>
        <taxon>Duplodnaviria</taxon>
        <taxon>Heunggongvirae</taxon>
        <taxon>Uroviricota</taxon>
        <taxon>Caudoviricetes</taxon>
        <taxon>Crassvirales</taxon>
        <taxon>Intestiviridae</taxon>
        <taxon>Obtuvirinae</taxon>
        <taxon>Wotdevirus</taxon>
        <taxon>Wotdevirus murinus</taxon>
    </lineage>
</organism>
<protein>
    <submittedName>
        <fullName evidence="2">Portal protein</fullName>
    </submittedName>
</protein>
<dbReference type="GeneID" id="65114770"/>
<dbReference type="RefSeq" id="YP_010097108.1">
    <property type="nucleotide sequence ID" value="NC_055756.1"/>
</dbReference>
<accession>A0A345BP23</accession>
<feature type="coiled-coil region" evidence="1">
    <location>
        <begin position="741"/>
        <end position="771"/>
    </location>
</feature>
<keyword evidence="3" id="KW-1185">Reference proteome</keyword>
<name>A0A345BP23_9CAUD</name>
<dbReference type="EMBL" id="MH552500">
    <property type="protein sequence ID" value="AXF52194.1"/>
    <property type="molecule type" value="Genomic_DNA"/>
</dbReference>
<evidence type="ECO:0000313" key="3">
    <source>
        <dbReference type="Proteomes" id="UP000257457"/>
    </source>
</evidence>
<evidence type="ECO:0000256" key="1">
    <source>
        <dbReference type="SAM" id="Coils"/>
    </source>
</evidence>